<proteinExistence type="inferred from homology"/>
<dbReference type="InterPro" id="IPR036291">
    <property type="entry name" value="NAD(P)-bd_dom_sf"/>
</dbReference>
<dbReference type="InterPro" id="IPR001509">
    <property type="entry name" value="Epimerase_deHydtase"/>
</dbReference>
<dbReference type="NCBIfam" id="TIGR01777">
    <property type="entry name" value="yfcH"/>
    <property type="match status" value="1"/>
</dbReference>
<evidence type="ECO:0000259" key="3">
    <source>
        <dbReference type="Pfam" id="PF08338"/>
    </source>
</evidence>
<feature type="domain" description="DUF1731" evidence="3">
    <location>
        <begin position="254"/>
        <end position="299"/>
    </location>
</feature>
<evidence type="ECO:0000313" key="4">
    <source>
        <dbReference type="EMBL" id="OQD42003.1"/>
    </source>
</evidence>
<dbReference type="InterPro" id="IPR013549">
    <property type="entry name" value="DUF1731"/>
</dbReference>
<gene>
    <name evidence="4" type="ORF">BUL40_12895</name>
</gene>
<dbReference type="Pfam" id="PF08338">
    <property type="entry name" value="DUF1731"/>
    <property type="match status" value="1"/>
</dbReference>
<comment type="similarity">
    <text evidence="1">Belongs to the NAD(P)-dependent epimerase/dehydratase family. SDR39U1 subfamily.</text>
</comment>
<name>A0A1V6LPA8_9FLAO</name>
<evidence type="ECO:0000259" key="2">
    <source>
        <dbReference type="Pfam" id="PF01370"/>
    </source>
</evidence>
<dbReference type="SUPFAM" id="SSF51735">
    <property type="entry name" value="NAD(P)-binding Rossmann-fold domains"/>
    <property type="match status" value="1"/>
</dbReference>
<protein>
    <submittedName>
        <fullName evidence="4">TIGR01777 family protein</fullName>
    </submittedName>
</protein>
<organism evidence="4 5">
    <name type="scientific">Croceivirga radicis</name>
    <dbReference type="NCBI Taxonomy" id="1929488"/>
    <lineage>
        <taxon>Bacteria</taxon>
        <taxon>Pseudomonadati</taxon>
        <taxon>Bacteroidota</taxon>
        <taxon>Flavobacteriia</taxon>
        <taxon>Flavobacteriales</taxon>
        <taxon>Flavobacteriaceae</taxon>
        <taxon>Croceivirga</taxon>
    </lineage>
</organism>
<dbReference type="PANTHER" id="PTHR11092">
    <property type="entry name" value="SUGAR NUCLEOTIDE EPIMERASE RELATED"/>
    <property type="match status" value="1"/>
</dbReference>
<dbReference type="InterPro" id="IPR010099">
    <property type="entry name" value="SDR39U1"/>
</dbReference>
<dbReference type="Proteomes" id="UP000191680">
    <property type="component" value="Unassembled WGS sequence"/>
</dbReference>
<dbReference type="RefSeq" id="WP_080319583.1">
    <property type="nucleotide sequence ID" value="NZ_MTBC01000009.1"/>
</dbReference>
<accession>A0A1V6LPA8</accession>
<dbReference type="Pfam" id="PF01370">
    <property type="entry name" value="Epimerase"/>
    <property type="match status" value="1"/>
</dbReference>
<evidence type="ECO:0000313" key="5">
    <source>
        <dbReference type="Proteomes" id="UP000191680"/>
    </source>
</evidence>
<dbReference type="EMBL" id="MTBC01000009">
    <property type="protein sequence ID" value="OQD42003.1"/>
    <property type="molecule type" value="Genomic_DNA"/>
</dbReference>
<evidence type="ECO:0000256" key="1">
    <source>
        <dbReference type="ARBA" id="ARBA00009353"/>
    </source>
</evidence>
<comment type="caution">
    <text evidence="4">The sequence shown here is derived from an EMBL/GenBank/DDBJ whole genome shotgun (WGS) entry which is preliminary data.</text>
</comment>
<feature type="domain" description="NAD-dependent epimerase/dehydratase" evidence="2">
    <location>
        <begin position="3"/>
        <end position="225"/>
    </location>
</feature>
<dbReference type="Gene3D" id="3.40.50.720">
    <property type="entry name" value="NAD(P)-binding Rossmann-like Domain"/>
    <property type="match status" value="1"/>
</dbReference>
<dbReference type="AlphaFoldDB" id="A0A1V6LPA8"/>
<dbReference type="OrthoDB" id="9801773at2"/>
<sequence>MKVLITGATGLVGKAIVGLLQEKEIPVHYLTTSKQKISSKEGYTGFFWNPKKNIIDNNAFEGVTHIINLAGTTISKRWTPSNKKKILTSRINSLKTLREGLVAYGAEKIKGFVSASAIGIYPSSLTSLYVENEKEVDDSFLGDVVVAWEQEIASFGHFNFNVAAIRIGLVLAENGGALPQMAKPVKNYVGAPIGTGEQWQSWIHLEDLARIFVFALNNELNGTYNGVAPNPVTNSKLTKQLAKTLQKPLWLPNVPKFILKLILGEMAYLLFASQRVSSKKIEDAGFNFYYTNICSALDKIYKPETNKIESLGAYENTYS</sequence>
<dbReference type="PANTHER" id="PTHR11092:SF0">
    <property type="entry name" value="EPIMERASE FAMILY PROTEIN SDR39U1"/>
    <property type="match status" value="1"/>
</dbReference>
<reference evidence="4 5" key="1">
    <citation type="submission" date="2016-12" db="EMBL/GenBank/DDBJ databases">
        <authorList>
            <person name="Song W.-J."/>
            <person name="Kurnit D.M."/>
        </authorList>
    </citation>
    <scope>NUCLEOTIDE SEQUENCE [LARGE SCALE GENOMIC DNA]</scope>
    <source>
        <strain evidence="4 5">HSG9</strain>
    </source>
</reference>
<keyword evidence="5" id="KW-1185">Reference proteome</keyword>